<evidence type="ECO:0000256" key="1">
    <source>
        <dbReference type="SAM" id="MobiDB-lite"/>
    </source>
</evidence>
<dbReference type="Proteomes" id="UP000735302">
    <property type="component" value="Unassembled WGS sequence"/>
</dbReference>
<reference evidence="2 3" key="1">
    <citation type="journal article" date="2021" name="Elife">
        <title>Chloroplast acquisition without the gene transfer in kleptoplastic sea slugs, Plakobranchus ocellatus.</title>
        <authorList>
            <person name="Maeda T."/>
            <person name="Takahashi S."/>
            <person name="Yoshida T."/>
            <person name="Shimamura S."/>
            <person name="Takaki Y."/>
            <person name="Nagai Y."/>
            <person name="Toyoda A."/>
            <person name="Suzuki Y."/>
            <person name="Arimoto A."/>
            <person name="Ishii H."/>
            <person name="Satoh N."/>
            <person name="Nishiyama T."/>
            <person name="Hasebe M."/>
            <person name="Maruyama T."/>
            <person name="Minagawa J."/>
            <person name="Obokata J."/>
            <person name="Shigenobu S."/>
        </authorList>
    </citation>
    <scope>NUCLEOTIDE SEQUENCE [LARGE SCALE GENOMIC DNA]</scope>
</reference>
<gene>
    <name evidence="2" type="ORF">PoB_005724800</name>
</gene>
<feature type="compositionally biased region" description="Basic residues" evidence="1">
    <location>
        <begin position="40"/>
        <end position="81"/>
    </location>
</feature>
<sequence>MGKFGFCIVSPEQSGLRLLGPQSGRDIGEGIGSGREEKKQKKNRTLSRNKSVRKEVRKRKKRIIKGRKSSKRGTRRRKRRMPVYHLVFQACRLAGSKPAKDIFAVTGAQLSATQNPSE</sequence>
<organism evidence="2 3">
    <name type="scientific">Plakobranchus ocellatus</name>
    <dbReference type="NCBI Taxonomy" id="259542"/>
    <lineage>
        <taxon>Eukaryota</taxon>
        <taxon>Metazoa</taxon>
        <taxon>Spiralia</taxon>
        <taxon>Lophotrochozoa</taxon>
        <taxon>Mollusca</taxon>
        <taxon>Gastropoda</taxon>
        <taxon>Heterobranchia</taxon>
        <taxon>Euthyneura</taxon>
        <taxon>Panpulmonata</taxon>
        <taxon>Sacoglossa</taxon>
        <taxon>Placobranchoidea</taxon>
        <taxon>Plakobranchidae</taxon>
        <taxon>Plakobranchus</taxon>
    </lineage>
</organism>
<keyword evidence="3" id="KW-1185">Reference proteome</keyword>
<dbReference type="EMBL" id="BLXT01006265">
    <property type="protein sequence ID" value="GFO30743.1"/>
    <property type="molecule type" value="Genomic_DNA"/>
</dbReference>
<protein>
    <submittedName>
        <fullName evidence="2">Uncharacterized protein</fullName>
    </submittedName>
</protein>
<comment type="caution">
    <text evidence="2">The sequence shown here is derived from an EMBL/GenBank/DDBJ whole genome shotgun (WGS) entry which is preliminary data.</text>
</comment>
<accession>A0AAV4CFL8</accession>
<evidence type="ECO:0000313" key="3">
    <source>
        <dbReference type="Proteomes" id="UP000735302"/>
    </source>
</evidence>
<proteinExistence type="predicted"/>
<name>A0AAV4CFL8_9GAST</name>
<evidence type="ECO:0000313" key="2">
    <source>
        <dbReference type="EMBL" id="GFO30743.1"/>
    </source>
</evidence>
<feature type="region of interest" description="Disordered" evidence="1">
    <location>
        <begin position="17"/>
        <end position="81"/>
    </location>
</feature>
<dbReference type="AlphaFoldDB" id="A0AAV4CFL8"/>